<keyword evidence="3" id="KW-1185">Reference proteome</keyword>
<organism evidence="2 3">
    <name type="scientific">Novosphingobium fluoreni</name>
    <dbReference type="NCBI Taxonomy" id="1391222"/>
    <lineage>
        <taxon>Bacteria</taxon>
        <taxon>Pseudomonadati</taxon>
        <taxon>Pseudomonadota</taxon>
        <taxon>Alphaproteobacteria</taxon>
        <taxon>Sphingomonadales</taxon>
        <taxon>Sphingomonadaceae</taxon>
        <taxon>Novosphingobium</taxon>
    </lineage>
</organism>
<evidence type="ECO:0000313" key="3">
    <source>
        <dbReference type="Proteomes" id="UP000561459"/>
    </source>
</evidence>
<dbReference type="Proteomes" id="UP000561459">
    <property type="component" value="Unassembled WGS sequence"/>
</dbReference>
<dbReference type="SMART" id="SM00554">
    <property type="entry name" value="FAS1"/>
    <property type="match status" value="1"/>
</dbReference>
<dbReference type="RefSeq" id="WP_183616705.1">
    <property type="nucleotide sequence ID" value="NZ_JACIDY010000003.1"/>
</dbReference>
<sequence length="189" mass="19129">MQKRMIALQAMVAGTVLLAGCSKKEPEAAPTATASAAVKPSDKSVAALLEDTDQQQNTAEALKVTGLSGIFASKGSYTLLAPTDDAFGKLGHAGKQLIGAENTAALAALLKGHILPGYLTPTDIAKAIEKNKSGTIKMQSMAGQELTFAKDGNALTVTTAGGATARLGGDPIAGKGSIALPIDTVLKKI</sequence>
<feature type="domain" description="FAS1" evidence="1">
    <location>
        <begin position="42"/>
        <end position="186"/>
    </location>
</feature>
<evidence type="ECO:0000259" key="1">
    <source>
        <dbReference type="PROSITE" id="PS50213"/>
    </source>
</evidence>
<dbReference type="PROSITE" id="PS50213">
    <property type="entry name" value="FAS1"/>
    <property type="match status" value="1"/>
</dbReference>
<gene>
    <name evidence="2" type="ORF">GGR39_001691</name>
</gene>
<proteinExistence type="predicted"/>
<dbReference type="InterPro" id="IPR036378">
    <property type="entry name" value="FAS1_dom_sf"/>
</dbReference>
<dbReference type="SUPFAM" id="SSF82153">
    <property type="entry name" value="FAS1 domain"/>
    <property type="match status" value="1"/>
</dbReference>
<comment type="caution">
    <text evidence="2">The sequence shown here is derived from an EMBL/GenBank/DDBJ whole genome shotgun (WGS) entry which is preliminary data.</text>
</comment>
<protein>
    <submittedName>
        <fullName evidence="2">Putative surface protein with fasciclin (FAS1) repeats</fullName>
    </submittedName>
</protein>
<name>A0A7W6BY17_9SPHN</name>
<dbReference type="Gene3D" id="2.30.180.10">
    <property type="entry name" value="FAS1 domain"/>
    <property type="match status" value="1"/>
</dbReference>
<evidence type="ECO:0000313" key="2">
    <source>
        <dbReference type="EMBL" id="MBB3940041.1"/>
    </source>
</evidence>
<reference evidence="2 3" key="1">
    <citation type="submission" date="2020-08" db="EMBL/GenBank/DDBJ databases">
        <title>Genomic Encyclopedia of Type Strains, Phase IV (KMG-IV): sequencing the most valuable type-strain genomes for metagenomic binning, comparative biology and taxonomic classification.</title>
        <authorList>
            <person name="Goeker M."/>
        </authorList>
    </citation>
    <scope>NUCLEOTIDE SEQUENCE [LARGE SCALE GENOMIC DNA]</scope>
    <source>
        <strain evidence="2 3">DSM 27568</strain>
    </source>
</reference>
<dbReference type="AlphaFoldDB" id="A0A7W6BY17"/>
<accession>A0A7W6BY17</accession>
<dbReference type="InterPro" id="IPR000782">
    <property type="entry name" value="FAS1_domain"/>
</dbReference>
<dbReference type="PROSITE" id="PS51257">
    <property type="entry name" value="PROKAR_LIPOPROTEIN"/>
    <property type="match status" value="1"/>
</dbReference>
<dbReference type="Pfam" id="PF02469">
    <property type="entry name" value="Fasciclin"/>
    <property type="match status" value="1"/>
</dbReference>
<dbReference type="EMBL" id="JACIDY010000003">
    <property type="protein sequence ID" value="MBB3940041.1"/>
    <property type="molecule type" value="Genomic_DNA"/>
</dbReference>